<comment type="caution">
    <text evidence="1">The sequence shown here is derived from an EMBL/GenBank/DDBJ whole genome shotgun (WGS) entry which is preliminary data.</text>
</comment>
<evidence type="ECO:0000313" key="1">
    <source>
        <dbReference type="EMBL" id="MDD7971261.1"/>
    </source>
</evidence>
<accession>A0ABT5T815</accession>
<organism evidence="1 2">
    <name type="scientific">Roseinatronobacter alkalisoli</name>
    <dbReference type="NCBI Taxonomy" id="3028235"/>
    <lineage>
        <taxon>Bacteria</taxon>
        <taxon>Pseudomonadati</taxon>
        <taxon>Pseudomonadota</taxon>
        <taxon>Alphaproteobacteria</taxon>
        <taxon>Rhodobacterales</taxon>
        <taxon>Paracoccaceae</taxon>
        <taxon>Roseinatronobacter</taxon>
    </lineage>
</organism>
<proteinExistence type="predicted"/>
<gene>
    <name evidence="1" type="ORF">PUT78_09110</name>
</gene>
<protein>
    <submittedName>
        <fullName evidence="1">PAS domain-containing protein</fullName>
    </submittedName>
</protein>
<reference evidence="1" key="1">
    <citation type="submission" date="2023-02" db="EMBL/GenBank/DDBJ databases">
        <title>Description of Roseinatronobacter alkalisoli sp. nov., an alkaliphilic bacerium isolated from soda soil.</title>
        <authorList>
            <person name="Wei W."/>
        </authorList>
    </citation>
    <scope>NUCLEOTIDE SEQUENCE</scope>
    <source>
        <strain evidence="1">HJB301</strain>
    </source>
</reference>
<dbReference type="EMBL" id="JAQZSM010000006">
    <property type="protein sequence ID" value="MDD7971261.1"/>
    <property type="molecule type" value="Genomic_DNA"/>
</dbReference>
<evidence type="ECO:0000313" key="2">
    <source>
        <dbReference type="Proteomes" id="UP001431784"/>
    </source>
</evidence>
<dbReference type="Pfam" id="PF07310">
    <property type="entry name" value="PAS_5"/>
    <property type="match status" value="1"/>
</dbReference>
<dbReference type="RefSeq" id="WP_274351935.1">
    <property type="nucleotide sequence ID" value="NZ_JAQZSM010000006.1"/>
</dbReference>
<keyword evidence="2" id="KW-1185">Reference proteome</keyword>
<sequence>MTETIFTTADTTAFSATANTDSTGYRTIDRVCAYWASLPKTGAAPNRMLIDARALSDVLPHVFLAELATPRVARLRIIGHRIEELTGLDMRGMPLTTLFSGPAREEIMTACEQVSRGARVSLSLKGEAGFARPQLDGMLAMMPLCDTKGNITRILGVFGHQGEIGRAPRRFDLAHRSSCQNQRRHQNRNPRQHHFCASFRAAKPEQATDRAVHEKWRRAYAAAPLSVCRCGDHPNKAPAAAGSPVARAACYIAAASFSRRPTSSSATRNASSNDWLAFSRGSHAV</sequence>
<dbReference type="Proteomes" id="UP001431784">
    <property type="component" value="Unassembled WGS sequence"/>
</dbReference>
<name>A0ABT5T815_9RHOB</name>
<dbReference type="InterPro" id="IPR009922">
    <property type="entry name" value="DUF1457"/>
</dbReference>